<accession>A0A0D0C4Y8</accession>
<name>A0A0D0C4Y8_9AGAM</name>
<evidence type="ECO:0000313" key="1">
    <source>
        <dbReference type="EMBL" id="KIK78222.1"/>
    </source>
</evidence>
<dbReference type="InParanoid" id="A0A0D0C4Y8"/>
<reference evidence="2" key="2">
    <citation type="submission" date="2015-01" db="EMBL/GenBank/DDBJ databases">
        <title>Evolutionary Origins and Diversification of the Mycorrhizal Mutualists.</title>
        <authorList>
            <consortium name="DOE Joint Genome Institute"/>
            <consortium name="Mycorrhizal Genomics Consortium"/>
            <person name="Kohler A."/>
            <person name="Kuo A."/>
            <person name="Nagy L.G."/>
            <person name="Floudas D."/>
            <person name="Copeland A."/>
            <person name="Barry K.W."/>
            <person name="Cichocki N."/>
            <person name="Veneault-Fourrey C."/>
            <person name="LaButti K."/>
            <person name="Lindquist E.A."/>
            <person name="Lipzen A."/>
            <person name="Lundell T."/>
            <person name="Morin E."/>
            <person name="Murat C."/>
            <person name="Riley R."/>
            <person name="Ohm R."/>
            <person name="Sun H."/>
            <person name="Tunlid A."/>
            <person name="Henrissat B."/>
            <person name="Grigoriev I.V."/>
            <person name="Hibbett D.S."/>
            <person name="Martin F."/>
        </authorList>
    </citation>
    <scope>NUCLEOTIDE SEQUENCE [LARGE SCALE GENOMIC DNA]</scope>
    <source>
        <strain evidence="2">Ve08.2h10</strain>
    </source>
</reference>
<dbReference type="HOGENOM" id="CLU_155624_0_1_1"/>
<dbReference type="STRING" id="930991.A0A0D0C4Y8"/>
<sequence length="73" mass="8015">GDISLTCNAWQASNANTYFVVTGHWIEELKPGSWELESAVLGFTQMNNAHNGPRLGQALFKICDRLGIAHKVS</sequence>
<proteinExistence type="predicted"/>
<dbReference type="EMBL" id="KN826667">
    <property type="protein sequence ID" value="KIK78222.1"/>
    <property type="molecule type" value="Genomic_DNA"/>
</dbReference>
<organism evidence="1 2">
    <name type="scientific">Paxillus rubicundulus Ve08.2h10</name>
    <dbReference type="NCBI Taxonomy" id="930991"/>
    <lineage>
        <taxon>Eukaryota</taxon>
        <taxon>Fungi</taxon>
        <taxon>Dikarya</taxon>
        <taxon>Basidiomycota</taxon>
        <taxon>Agaricomycotina</taxon>
        <taxon>Agaricomycetes</taxon>
        <taxon>Agaricomycetidae</taxon>
        <taxon>Boletales</taxon>
        <taxon>Paxilineae</taxon>
        <taxon>Paxillaceae</taxon>
        <taxon>Paxillus</taxon>
    </lineage>
</organism>
<dbReference type="OrthoDB" id="2648256at2759"/>
<evidence type="ECO:0000313" key="2">
    <source>
        <dbReference type="Proteomes" id="UP000054538"/>
    </source>
</evidence>
<dbReference type="Proteomes" id="UP000054538">
    <property type="component" value="Unassembled WGS sequence"/>
</dbReference>
<dbReference type="AlphaFoldDB" id="A0A0D0C4Y8"/>
<keyword evidence="2" id="KW-1185">Reference proteome</keyword>
<protein>
    <submittedName>
        <fullName evidence="1">Uncharacterized protein</fullName>
    </submittedName>
</protein>
<gene>
    <name evidence="1" type="ORF">PAXRUDRAFT_164596</name>
</gene>
<feature type="non-terminal residue" evidence="1">
    <location>
        <position position="1"/>
    </location>
</feature>
<reference evidence="1 2" key="1">
    <citation type="submission" date="2014-04" db="EMBL/GenBank/DDBJ databases">
        <authorList>
            <consortium name="DOE Joint Genome Institute"/>
            <person name="Kuo A."/>
            <person name="Kohler A."/>
            <person name="Jargeat P."/>
            <person name="Nagy L.G."/>
            <person name="Floudas D."/>
            <person name="Copeland A."/>
            <person name="Barry K.W."/>
            <person name="Cichocki N."/>
            <person name="Veneault-Fourrey C."/>
            <person name="LaButti K."/>
            <person name="Lindquist E.A."/>
            <person name="Lipzen A."/>
            <person name="Lundell T."/>
            <person name="Morin E."/>
            <person name="Murat C."/>
            <person name="Sun H."/>
            <person name="Tunlid A."/>
            <person name="Henrissat B."/>
            <person name="Grigoriev I.V."/>
            <person name="Hibbett D.S."/>
            <person name="Martin F."/>
            <person name="Nordberg H.P."/>
            <person name="Cantor M.N."/>
            <person name="Hua S.X."/>
        </authorList>
    </citation>
    <scope>NUCLEOTIDE SEQUENCE [LARGE SCALE GENOMIC DNA]</scope>
    <source>
        <strain evidence="1 2">Ve08.2h10</strain>
    </source>
</reference>